<proteinExistence type="inferred from homology"/>
<name>A0A8J3MUP8_9CHLR</name>
<dbReference type="Gene3D" id="3.30.420.40">
    <property type="match status" value="2"/>
</dbReference>
<evidence type="ECO:0000313" key="2">
    <source>
        <dbReference type="EMBL" id="GHO46828.1"/>
    </source>
</evidence>
<dbReference type="EMBL" id="BNJF01000002">
    <property type="protein sequence ID" value="GHO46828.1"/>
    <property type="molecule type" value="Genomic_DNA"/>
</dbReference>
<comment type="caution">
    <text evidence="2">The sequence shown here is derived from an EMBL/GenBank/DDBJ whole genome shotgun (WGS) entry which is preliminary data.</text>
</comment>
<dbReference type="InterPro" id="IPR043129">
    <property type="entry name" value="ATPase_NBD"/>
</dbReference>
<evidence type="ECO:0000313" key="3">
    <source>
        <dbReference type="Proteomes" id="UP000612362"/>
    </source>
</evidence>
<dbReference type="AlphaFoldDB" id="A0A8J3MUP8"/>
<sequence>MFDPVRHKEALISQSGSLTFPSAVLAFDVGGTRIKAGLVRGAEVTAVHVVDLPIQRDAASVLAAIMRIGERVLAGQSVQAIGMSLKGIIDPQQGTILDVNESLSSLIGFPVAQSLSQSFHVPVFIENDARLYTVGELMYGAGKQVENLLCLTLGTGIGCGVALQRRVLRGGRGLFGSMGGHITVQADGPRCTCGNIGCLEAMIGTAPLLKHAVTLYTERSIPVPEKMTPQSIFAAASAGDTIAEQVAAYFARYLGVGIVSLIHTYDPDLVILGGGVAASSQLFLPTVQRYVDEHTWTFPRCRTRISIAELGDTAALVGASALARGLDVLM</sequence>
<organism evidence="2 3">
    <name type="scientific">Ktedonospora formicarum</name>
    <dbReference type="NCBI Taxonomy" id="2778364"/>
    <lineage>
        <taxon>Bacteria</taxon>
        <taxon>Bacillati</taxon>
        <taxon>Chloroflexota</taxon>
        <taxon>Ktedonobacteria</taxon>
        <taxon>Ktedonobacterales</taxon>
        <taxon>Ktedonobacteraceae</taxon>
        <taxon>Ktedonospora</taxon>
    </lineage>
</organism>
<keyword evidence="3" id="KW-1185">Reference proteome</keyword>
<accession>A0A8J3MUP8</accession>
<dbReference type="PANTHER" id="PTHR18964">
    <property type="entry name" value="ROK (REPRESSOR, ORF, KINASE) FAMILY"/>
    <property type="match status" value="1"/>
</dbReference>
<dbReference type="RefSeq" id="WP_220196179.1">
    <property type="nucleotide sequence ID" value="NZ_BNJF01000002.1"/>
</dbReference>
<dbReference type="InterPro" id="IPR000600">
    <property type="entry name" value="ROK"/>
</dbReference>
<gene>
    <name evidence="2" type="primary">glcK_2</name>
    <name evidence="2" type="ORF">KSX_49910</name>
</gene>
<reference evidence="2" key="1">
    <citation type="submission" date="2020-10" db="EMBL/GenBank/DDBJ databases">
        <title>Taxonomic study of unclassified bacteria belonging to the class Ktedonobacteria.</title>
        <authorList>
            <person name="Yabe S."/>
            <person name="Wang C.M."/>
            <person name="Zheng Y."/>
            <person name="Sakai Y."/>
            <person name="Cavaletti L."/>
            <person name="Monciardini P."/>
            <person name="Donadio S."/>
        </authorList>
    </citation>
    <scope>NUCLEOTIDE SEQUENCE</scope>
    <source>
        <strain evidence="2">SOSP1-1</strain>
    </source>
</reference>
<protein>
    <submittedName>
        <fullName evidence="2">Glucokinase</fullName>
    </submittedName>
</protein>
<dbReference type="SUPFAM" id="SSF53067">
    <property type="entry name" value="Actin-like ATPase domain"/>
    <property type="match status" value="1"/>
</dbReference>
<dbReference type="Pfam" id="PF00480">
    <property type="entry name" value="ROK"/>
    <property type="match status" value="1"/>
</dbReference>
<evidence type="ECO:0000256" key="1">
    <source>
        <dbReference type="ARBA" id="ARBA00006479"/>
    </source>
</evidence>
<comment type="similarity">
    <text evidence="1">Belongs to the ROK (NagC/XylR) family.</text>
</comment>
<dbReference type="Proteomes" id="UP000612362">
    <property type="component" value="Unassembled WGS sequence"/>
</dbReference>
<dbReference type="PANTHER" id="PTHR18964:SF149">
    <property type="entry name" value="BIFUNCTIONAL UDP-N-ACETYLGLUCOSAMINE 2-EPIMERASE_N-ACETYLMANNOSAMINE KINASE"/>
    <property type="match status" value="1"/>
</dbReference>